<gene>
    <name evidence="2" type="ORF">METZ01_LOCUS78668</name>
</gene>
<feature type="compositionally biased region" description="Polar residues" evidence="1">
    <location>
        <begin position="1"/>
        <end position="12"/>
    </location>
</feature>
<dbReference type="AlphaFoldDB" id="A0A381UCY6"/>
<organism evidence="2">
    <name type="scientific">marine metagenome</name>
    <dbReference type="NCBI Taxonomy" id="408172"/>
    <lineage>
        <taxon>unclassified sequences</taxon>
        <taxon>metagenomes</taxon>
        <taxon>ecological metagenomes</taxon>
    </lineage>
</organism>
<sequence length="283" mass="31921">MTEDATVNNDNLITEEVETPEDNSWQSRYLPDDLKENATLQKFKDVGGLSTSYLAMQEMLGSRVKMPSEESTEDELTEFYSKLGRPESPDKYEINIPTDGGTSEQVVYDQTLYEGFLQEAHKHGLTNKQAQAAIDFYNHMGVDQKINSDAALSQARVNAETALKKEWGPAQYDKNLALSRRAFNRFADEDLKKFVNDNGIANNVAMIKFLHKIGTAFSDPNMAGDGKDAGSVDTDSARIEIDAMMKDQKHKYHTALFDPKDAKHEEAIAYRDHLYDVVYRGEE</sequence>
<accession>A0A381UCY6</accession>
<evidence type="ECO:0000313" key="2">
    <source>
        <dbReference type="EMBL" id="SVA25814.1"/>
    </source>
</evidence>
<protein>
    <submittedName>
        <fullName evidence="2">Uncharacterized protein</fullName>
    </submittedName>
</protein>
<name>A0A381UCY6_9ZZZZ</name>
<dbReference type="EMBL" id="UINC01006155">
    <property type="protein sequence ID" value="SVA25814.1"/>
    <property type="molecule type" value="Genomic_DNA"/>
</dbReference>
<proteinExistence type="predicted"/>
<evidence type="ECO:0000256" key="1">
    <source>
        <dbReference type="SAM" id="MobiDB-lite"/>
    </source>
</evidence>
<feature type="region of interest" description="Disordered" evidence="1">
    <location>
        <begin position="1"/>
        <end position="26"/>
    </location>
</feature>
<reference evidence="2" key="1">
    <citation type="submission" date="2018-05" db="EMBL/GenBank/DDBJ databases">
        <authorList>
            <person name="Lanie J.A."/>
            <person name="Ng W.-L."/>
            <person name="Kazmierczak K.M."/>
            <person name="Andrzejewski T.M."/>
            <person name="Davidsen T.M."/>
            <person name="Wayne K.J."/>
            <person name="Tettelin H."/>
            <person name="Glass J.I."/>
            <person name="Rusch D."/>
            <person name="Podicherti R."/>
            <person name="Tsui H.-C.T."/>
            <person name="Winkler M.E."/>
        </authorList>
    </citation>
    <scope>NUCLEOTIDE SEQUENCE</scope>
</reference>